<dbReference type="EMBL" id="JBHUFC010000016">
    <property type="protein sequence ID" value="MFD1789243.1"/>
    <property type="molecule type" value="Genomic_DNA"/>
</dbReference>
<feature type="transmembrane region" description="Helical" evidence="5">
    <location>
        <begin position="222"/>
        <end position="240"/>
    </location>
</feature>
<proteinExistence type="predicted"/>
<keyword evidence="2 5" id="KW-0812">Transmembrane</keyword>
<sequence length="459" mass="48526">MVSNFARQRPWPSLSLMLLGALIAVLLLAGGASRGDVSGQAVTRGASCAILIVIIAFARMGTLQTVKGPLLILSAAFVLILSHLIPLPYDMWKLLPGRTVFAEADVLGGTAQLSRPLAIAPQFAVNAISTLTVPLVVLLLMAGLDEHDRRWLLSLVLAAVTIAMVAGLLQFSGVGIDNVFVNDSPGQVSGPLANRNHFALLLAIGCLLAPTWALADKAKTGWRIPTAIGLVPLFVLTILATGSRAGMVLGVLGLGLGLLVAGGRIRTRIRRAPRWAMFALVAGIVGVIGIFVLISVAADRAVSIDRAFAMDTSQDMRSRGLPTVLAMFGTYFPTGYGFGGFDAMFRLGEPLELLKPSYFNHAHDDWLELAIDAGLPGLVLAGGAVCWWGWSTIQAWRRRANDDITMARLGSATLLLVMLASIVDYPARTPVMMAVVAIAAAWLASAQRSAEASALPQVP</sequence>
<evidence type="ECO:0000259" key="6">
    <source>
        <dbReference type="Pfam" id="PF04932"/>
    </source>
</evidence>
<dbReference type="InterPro" id="IPR051533">
    <property type="entry name" value="WaaL-like"/>
</dbReference>
<dbReference type="Proteomes" id="UP001597283">
    <property type="component" value="Unassembled WGS sequence"/>
</dbReference>
<feature type="transmembrane region" description="Helical" evidence="5">
    <location>
        <begin position="41"/>
        <end position="58"/>
    </location>
</feature>
<feature type="transmembrane region" description="Helical" evidence="5">
    <location>
        <begin position="373"/>
        <end position="393"/>
    </location>
</feature>
<evidence type="ECO:0000256" key="3">
    <source>
        <dbReference type="ARBA" id="ARBA00022989"/>
    </source>
</evidence>
<feature type="transmembrane region" description="Helical" evidence="5">
    <location>
        <begin position="405"/>
        <end position="423"/>
    </location>
</feature>
<dbReference type="Pfam" id="PF04932">
    <property type="entry name" value="Wzy_C"/>
    <property type="match status" value="1"/>
</dbReference>
<accession>A0ABW4NGG2</accession>
<name>A0ABW4NGG2_9SPHN</name>
<keyword evidence="3 5" id="KW-1133">Transmembrane helix</keyword>
<keyword evidence="7" id="KW-0436">Ligase</keyword>
<evidence type="ECO:0000256" key="1">
    <source>
        <dbReference type="ARBA" id="ARBA00004141"/>
    </source>
</evidence>
<keyword evidence="4 5" id="KW-0472">Membrane</keyword>
<evidence type="ECO:0000256" key="2">
    <source>
        <dbReference type="ARBA" id="ARBA00022692"/>
    </source>
</evidence>
<dbReference type="InterPro" id="IPR007016">
    <property type="entry name" value="O-antigen_ligase-rel_domated"/>
</dbReference>
<dbReference type="PANTHER" id="PTHR37422:SF23">
    <property type="entry name" value="TEICHURONIC ACID BIOSYNTHESIS PROTEIN TUAE"/>
    <property type="match status" value="1"/>
</dbReference>
<keyword evidence="8" id="KW-1185">Reference proteome</keyword>
<comment type="caution">
    <text evidence="7">The sequence shown here is derived from an EMBL/GenBank/DDBJ whole genome shotgun (WGS) entry which is preliminary data.</text>
</comment>
<protein>
    <submittedName>
        <fullName evidence="7">O-antigen ligase family protein</fullName>
    </submittedName>
</protein>
<comment type="subcellular location">
    <subcellularLocation>
        <location evidence="1">Membrane</location>
        <topology evidence="1">Multi-pass membrane protein</topology>
    </subcellularLocation>
</comment>
<feature type="transmembrane region" description="Helical" evidence="5">
    <location>
        <begin position="70"/>
        <end position="89"/>
    </location>
</feature>
<dbReference type="RefSeq" id="WP_380941532.1">
    <property type="nucleotide sequence ID" value="NZ_JBHUFC010000016.1"/>
</dbReference>
<evidence type="ECO:0000313" key="8">
    <source>
        <dbReference type="Proteomes" id="UP001597283"/>
    </source>
</evidence>
<dbReference type="GO" id="GO:0016874">
    <property type="term" value="F:ligase activity"/>
    <property type="evidence" value="ECO:0007669"/>
    <property type="project" value="UniProtKB-KW"/>
</dbReference>
<feature type="transmembrane region" description="Helical" evidence="5">
    <location>
        <begin position="196"/>
        <end position="215"/>
    </location>
</feature>
<feature type="domain" description="O-antigen ligase-related" evidence="6">
    <location>
        <begin position="233"/>
        <end position="380"/>
    </location>
</feature>
<evidence type="ECO:0000256" key="4">
    <source>
        <dbReference type="ARBA" id="ARBA00023136"/>
    </source>
</evidence>
<organism evidence="7 8">
    <name type="scientific">Sphingomonas floccifaciens</name>
    <dbReference type="NCBI Taxonomy" id="1844115"/>
    <lineage>
        <taxon>Bacteria</taxon>
        <taxon>Pseudomonadati</taxon>
        <taxon>Pseudomonadota</taxon>
        <taxon>Alphaproteobacteria</taxon>
        <taxon>Sphingomonadales</taxon>
        <taxon>Sphingomonadaceae</taxon>
        <taxon>Sphingomonas</taxon>
    </lineage>
</organism>
<reference evidence="8" key="1">
    <citation type="journal article" date="2019" name="Int. J. Syst. Evol. Microbiol.">
        <title>The Global Catalogue of Microorganisms (GCM) 10K type strain sequencing project: providing services to taxonomists for standard genome sequencing and annotation.</title>
        <authorList>
            <consortium name="The Broad Institute Genomics Platform"/>
            <consortium name="The Broad Institute Genome Sequencing Center for Infectious Disease"/>
            <person name="Wu L."/>
            <person name="Ma J."/>
        </authorList>
    </citation>
    <scope>NUCLEOTIDE SEQUENCE [LARGE SCALE GENOMIC DNA]</scope>
    <source>
        <strain evidence="8">Q85</strain>
    </source>
</reference>
<evidence type="ECO:0000256" key="5">
    <source>
        <dbReference type="SAM" id="Phobius"/>
    </source>
</evidence>
<feature type="transmembrane region" description="Helical" evidence="5">
    <location>
        <begin position="246"/>
        <end position="263"/>
    </location>
</feature>
<feature type="transmembrane region" description="Helical" evidence="5">
    <location>
        <begin position="151"/>
        <end position="176"/>
    </location>
</feature>
<feature type="transmembrane region" description="Helical" evidence="5">
    <location>
        <begin position="123"/>
        <end position="144"/>
    </location>
</feature>
<dbReference type="PANTHER" id="PTHR37422">
    <property type="entry name" value="TEICHURONIC ACID BIOSYNTHESIS PROTEIN TUAE"/>
    <property type="match status" value="1"/>
</dbReference>
<feature type="transmembrane region" description="Helical" evidence="5">
    <location>
        <begin position="275"/>
        <end position="298"/>
    </location>
</feature>
<gene>
    <name evidence="7" type="ORF">ACFSC3_16935</name>
</gene>
<evidence type="ECO:0000313" key="7">
    <source>
        <dbReference type="EMBL" id="MFD1789243.1"/>
    </source>
</evidence>